<proteinExistence type="predicted"/>
<name>A0AAX4HS56_9BACT</name>
<dbReference type="Proteomes" id="UP001324634">
    <property type="component" value="Chromosome"/>
</dbReference>
<evidence type="ECO:0000313" key="3">
    <source>
        <dbReference type="EMBL" id="WPU65993.1"/>
    </source>
</evidence>
<gene>
    <name evidence="3" type="ORF">SOO65_04475</name>
</gene>
<evidence type="ECO:0000313" key="4">
    <source>
        <dbReference type="Proteomes" id="UP001324634"/>
    </source>
</evidence>
<keyword evidence="2" id="KW-0732">Signal</keyword>
<keyword evidence="4" id="KW-1185">Reference proteome</keyword>
<feature type="region of interest" description="Disordered" evidence="1">
    <location>
        <begin position="170"/>
        <end position="200"/>
    </location>
</feature>
<dbReference type="RefSeq" id="WP_321397595.1">
    <property type="nucleotide sequence ID" value="NZ_CP139487.1"/>
</dbReference>
<organism evidence="3 4">
    <name type="scientific">Peredibacter starrii</name>
    <dbReference type="NCBI Taxonomy" id="28202"/>
    <lineage>
        <taxon>Bacteria</taxon>
        <taxon>Pseudomonadati</taxon>
        <taxon>Bdellovibrionota</taxon>
        <taxon>Bacteriovoracia</taxon>
        <taxon>Bacteriovoracales</taxon>
        <taxon>Bacteriovoracaceae</taxon>
        <taxon>Peredibacter</taxon>
    </lineage>
</organism>
<reference evidence="3 4" key="1">
    <citation type="submission" date="2023-11" db="EMBL/GenBank/DDBJ databases">
        <title>Peredibacter starrii A3.12.</title>
        <authorList>
            <person name="Mitchell R.J."/>
        </authorList>
    </citation>
    <scope>NUCLEOTIDE SEQUENCE [LARGE SCALE GENOMIC DNA]</scope>
    <source>
        <strain evidence="3 4">A3.12</strain>
    </source>
</reference>
<dbReference type="KEGG" id="psti:SOO65_04475"/>
<evidence type="ECO:0000256" key="2">
    <source>
        <dbReference type="SAM" id="SignalP"/>
    </source>
</evidence>
<dbReference type="EMBL" id="CP139487">
    <property type="protein sequence ID" value="WPU65993.1"/>
    <property type="molecule type" value="Genomic_DNA"/>
</dbReference>
<dbReference type="InterPro" id="IPR018721">
    <property type="entry name" value="DUF2252"/>
</dbReference>
<dbReference type="Pfam" id="PF10009">
    <property type="entry name" value="DUF2252"/>
    <property type="match status" value="1"/>
</dbReference>
<feature type="signal peptide" evidence="2">
    <location>
        <begin position="1"/>
        <end position="17"/>
    </location>
</feature>
<dbReference type="AlphaFoldDB" id="A0AAX4HS56"/>
<accession>A0AAX4HS56</accession>
<protein>
    <submittedName>
        <fullName evidence="3">DUF2252 family protein</fullName>
    </submittedName>
</protein>
<sequence>MKKSFFLFFLLSSQLHAKPCTNLVSKMLELYPDQNTQMMITRIKNAQDKHMFMRAFIPYYYKESFEIKETIPVFQKLKNHRGQIVGDAHVGNFGLLLDNKGKPAMTLVDYDDVGEAPLFLDVMRLSQSASYVDDFDMTKFLEAYKRGLKGTDHQVSQYMTDLQAKSIKGGQTPKAKVLTTPQGPRFGEKTEPATALQPAQQKSLEKVLQTKFGKNTKLHDSYSTMKESGGSAYGTRYHGLVEIDGKITFVEFKEIMKGGVIGWGKKAATDGKRVEGAMNTYLGKGFDENLSVVKIGDKSYQMRFKTEGNKAIDVSAVSKKEVENVIADEFYILGTLHRRSLGNTNTGVTAYAKDLETVSIQEWEDSVKVMKKVVKKAYNAGQE</sequence>
<evidence type="ECO:0000256" key="1">
    <source>
        <dbReference type="SAM" id="MobiDB-lite"/>
    </source>
</evidence>
<feature type="chain" id="PRO_5043993824" evidence="2">
    <location>
        <begin position="18"/>
        <end position="383"/>
    </location>
</feature>